<evidence type="ECO:0000256" key="4">
    <source>
        <dbReference type="ARBA" id="ARBA00022695"/>
    </source>
</evidence>
<name>A0A914X0R3_9BILA</name>
<feature type="domain" description="RDRP C-terminal head" evidence="11">
    <location>
        <begin position="1075"/>
        <end position="1137"/>
    </location>
</feature>
<dbReference type="GO" id="GO:0031380">
    <property type="term" value="C:nuclear RNA-directed RNA polymerase complex"/>
    <property type="evidence" value="ECO:0007669"/>
    <property type="project" value="TreeGrafter"/>
</dbReference>
<keyword evidence="5 8" id="KW-0694">RNA-binding</keyword>
<keyword evidence="3 8" id="KW-0808">Transferase</keyword>
<keyword evidence="4 8" id="KW-0548">Nucleotidyltransferase</keyword>
<dbReference type="GO" id="GO:0030422">
    <property type="term" value="P:siRNA processing"/>
    <property type="evidence" value="ECO:0007669"/>
    <property type="project" value="TreeGrafter"/>
</dbReference>
<dbReference type="EC" id="2.7.7.48" evidence="8"/>
<proteinExistence type="inferred from homology"/>
<keyword evidence="12" id="KW-1185">Reference proteome</keyword>
<evidence type="ECO:0000256" key="7">
    <source>
        <dbReference type="ARBA" id="ARBA00048744"/>
    </source>
</evidence>
<dbReference type="PANTHER" id="PTHR23079">
    <property type="entry name" value="RNA-DEPENDENT RNA POLYMERASE"/>
    <property type="match status" value="1"/>
</dbReference>
<organism evidence="12 13">
    <name type="scientific">Plectus sambesii</name>
    <dbReference type="NCBI Taxonomy" id="2011161"/>
    <lineage>
        <taxon>Eukaryota</taxon>
        <taxon>Metazoa</taxon>
        <taxon>Ecdysozoa</taxon>
        <taxon>Nematoda</taxon>
        <taxon>Chromadorea</taxon>
        <taxon>Plectida</taxon>
        <taxon>Plectina</taxon>
        <taxon>Plectoidea</taxon>
        <taxon>Plectidae</taxon>
        <taxon>Plectus</taxon>
    </lineage>
</organism>
<reference evidence="13" key="1">
    <citation type="submission" date="2022-11" db="UniProtKB">
        <authorList>
            <consortium name="WormBaseParasite"/>
        </authorList>
    </citation>
    <scope>IDENTIFICATION</scope>
</reference>
<sequence length="1156" mass="132654">MGESMEGVQLKLRMRVPSADQNDAASQAQSWLKKVSSVASYRPNSLEILPVYKCGYEEPITEVQMTIYGWEKNESAADLAKKVLERCYFDAGRGMEKQMLVQIVHPPEAFYLQCKPVHKECRLVAFQLGNFINTGTFYSHYEKDENSSDGRVLREMRRPPHTRREGGFGGAGDRRQQPGLYADFEHDRNTLKIRFAALQRYNGQDEWYIVTLLVRYESIRRIVVDPCSPTHRNKHLYLFLNYPPDVRRLNNKHRYDSDGSRWIFWHDNVRDDRNSLSALALKECPVLSLEFPGVDSDDVFDEVVGRLKTRAQVTVEFGSIFHVEVSLKNYIAPPSVDPECSAKLERLDSYKIKYLIEALLSRGAVVKDQLLLREKDRNDFVDFVCALGEENKTLTVTALERLLNCVDEKQNATLLHALHDIYLAVRDEGNRSNEMLMEEQLKEGYLRVRKVIVTPTRLLLLAPELLMGNRVLRQFDPEGDHALRVIFRDDNLSKMRKYQTGEHLVRDTIKSVMLNGLTIAGKKYLYLGSSNSQMRDNGCYFYTDDHVNKVHTIRKWMGEFDSGNIPKMMSRMGLYFTQARKCGALIKRADYQVEKDVTGGSDGAKHSYQFSDGVGRISLKKAREIAVDFSLGDHVPSCYQFRFLGFKGVLTVDPALDSRKQWWKKLLDEDPNAKIKLPPAIIFRDSQKKFQASKESIRTLEIVKFCAPTCLNLNRPMINILDQVSGMQGYEAHRRVTERIHELLGDHLDEMAMMLIDENKCAQTLADRLPYRFDVDLLTNKGIKLTVEPFFRSLTRAITRFSIKRQLAKEQIKVPSSMGRTVFGVMDETGQLQYGQVFVQYTAHMEATPGPRAKKYILKGKVMVTKNPCVVPGDIRLLEAIDVPELRHLVDVIVFPQHGVRPHPDEMAGSDLDGDEYSVLWDPNLMFDRNEPAMDYIAVKTRDEKIPPEEVDKKMTDFFLNYVLQDSIGSIANAHLVNSDLYGIKSEVCKSIADKCYHAVDFPKTGCAPLPLTFDWQDDIPPEKPERYPDFMDKLHEPCYISPRLIGQLYRRIKAVDDVFELTEKPTSQMKIVVDRDLIVDGWEEYAGVAQVERDKYGANIRALMETYGIMDEGQLISGAISTVRNRVNDREQEDFSFYTTDRLIEARCTTIFNRA</sequence>
<dbReference type="Pfam" id="PF05183">
    <property type="entry name" value="RdRP"/>
    <property type="match status" value="1"/>
</dbReference>
<feature type="domain" description="PH-like" evidence="10">
    <location>
        <begin position="114"/>
        <end position="322"/>
    </location>
</feature>
<dbReference type="WBParaSite" id="PSAMB.scaffold5989size10425.g27680.t1">
    <property type="protein sequence ID" value="PSAMB.scaffold5989size10425.g27680.t1"/>
    <property type="gene ID" value="PSAMB.scaffold5989size10425.g27680"/>
</dbReference>
<evidence type="ECO:0000256" key="1">
    <source>
        <dbReference type="ARBA" id="ARBA00005762"/>
    </source>
</evidence>
<evidence type="ECO:0000313" key="13">
    <source>
        <dbReference type="WBParaSite" id="PSAMB.scaffold5989size10425.g27680.t1"/>
    </source>
</evidence>
<dbReference type="Pfam" id="PF25359">
    <property type="entry name" value="PH_met_RdRP"/>
    <property type="match status" value="1"/>
</dbReference>
<comment type="similarity">
    <text evidence="1 8">Belongs to the RdRP family.</text>
</comment>
<evidence type="ECO:0000256" key="6">
    <source>
        <dbReference type="ARBA" id="ARBA00023158"/>
    </source>
</evidence>
<evidence type="ECO:0000256" key="3">
    <source>
        <dbReference type="ARBA" id="ARBA00022679"/>
    </source>
</evidence>
<evidence type="ECO:0000256" key="5">
    <source>
        <dbReference type="ARBA" id="ARBA00022884"/>
    </source>
</evidence>
<dbReference type="InterPro" id="IPR007855">
    <property type="entry name" value="RDRP"/>
</dbReference>
<accession>A0A914X0R3</accession>
<keyword evidence="2 8" id="KW-0696">RNA-directed RNA polymerase</keyword>
<dbReference type="GO" id="GO:0003723">
    <property type="term" value="F:RNA binding"/>
    <property type="evidence" value="ECO:0007669"/>
    <property type="project" value="UniProtKB-KW"/>
</dbReference>
<protein>
    <recommendedName>
        <fullName evidence="8">RNA-dependent RNA polymerase</fullName>
        <ecNumber evidence="8">2.7.7.48</ecNumber>
    </recommendedName>
</protein>
<dbReference type="InterPro" id="IPR057596">
    <property type="entry name" value="RDRP_core"/>
</dbReference>
<dbReference type="PANTHER" id="PTHR23079:SF57">
    <property type="entry name" value="RNA-DIRECTED RNA POLYMERASE"/>
    <property type="match status" value="1"/>
</dbReference>
<evidence type="ECO:0000256" key="2">
    <source>
        <dbReference type="ARBA" id="ARBA00022484"/>
    </source>
</evidence>
<evidence type="ECO:0000259" key="11">
    <source>
        <dbReference type="Pfam" id="PF26253"/>
    </source>
</evidence>
<evidence type="ECO:0000259" key="9">
    <source>
        <dbReference type="Pfam" id="PF05183"/>
    </source>
</evidence>
<keyword evidence="6" id="KW-0943">RNA-mediated gene silencing</keyword>
<evidence type="ECO:0000256" key="8">
    <source>
        <dbReference type="RuleBase" id="RU363098"/>
    </source>
</evidence>
<dbReference type="Pfam" id="PF26253">
    <property type="entry name" value="RdRP_head"/>
    <property type="match status" value="1"/>
</dbReference>
<evidence type="ECO:0000259" key="10">
    <source>
        <dbReference type="Pfam" id="PF25359"/>
    </source>
</evidence>
<feature type="domain" description="RDRP core" evidence="9">
    <location>
        <begin position="453"/>
        <end position="1053"/>
    </location>
</feature>
<evidence type="ECO:0000313" key="12">
    <source>
        <dbReference type="Proteomes" id="UP000887566"/>
    </source>
</evidence>
<dbReference type="InterPro" id="IPR057493">
    <property type="entry name" value="PH_RdRP-assoc"/>
</dbReference>
<dbReference type="Proteomes" id="UP000887566">
    <property type="component" value="Unplaced"/>
</dbReference>
<dbReference type="AlphaFoldDB" id="A0A914X0R3"/>
<dbReference type="InterPro" id="IPR058752">
    <property type="entry name" value="RDRP_C_head"/>
</dbReference>
<dbReference type="GO" id="GO:0003968">
    <property type="term" value="F:RNA-directed RNA polymerase activity"/>
    <property type="evidence" value="ECO:0007669"/>
    <property type="project" value="UniProtKB-KW"/>
</dbReference>
<comment type="catalytic activity">
    <reaction evidence="7 8">
        <text>RNA(n) + a ribonucleoside 5'-triphosphate = RNA(n+1) + diphosphate</text>
        <dbReference type="Rhea" id="RHEA:21248"/>
        <dbReference type="Rhea" id="RHEA-COMP:14527"/>
        <dbReference type="Rhea" id="RHEA-COMP:17342"/>
        <dbReference type="ChEBI" id="CHEBI:33019"/>
        <dbReference type="ChEBI" id="CHEBI:61557"/>
        <dbReference type="ChEBI" id="CHEBI:140395"/>
        <dbReference type="EC" id="2.7.7.48"/>
    </reaction>
</comment>